<evidence type="ECO:0000313" key="5">
    <source>
        <dbReference type="Proteomes" id="UP000001935"/>
    </source>
</evidence>
<dbReference type="SUPFAM" id="SSF55729">
    <property type="entry name" value="Acyl-CoA N-acyltransferases (Nat)"/>
    <property type="match status" value="1"/>
</dbReference>
<dbReference type="NCBIfam" id="NF040504">
    <property type="entry name" value="resist_ArsN1b"/>
    <property type="match status" value="1"/>
</dbReference>
<dbReference type="KEGG" id="ade:Adeh_0543"/>
<evidence type="ECO:0000256" key="2">
    <source>
        <dbReference type="ARBA" id="ARBA00023315"/>
    </source>
</evidence>
<proteinExistence type="predicted"/>
<evidence type="ECO:0000313" key="4">
    <source>
        <dbReference type="EMBL" id="ABC80319.1"/>
    </source>
</evidence>
<dbReference type="Gene3D" id="3.40.630.30">
    <property type="match status" value="1"/>
</dbReference>
<dbReference type="AlphaFoldDB" id="Q2IND8"/>
<name>Q2IND8_ANADE</name>
<dbReference type="PROSITE" id="PS51186">
    <property type="entry name" value="GNAT"/>
    <property type="match status" value="1"/>
</dbReference>
<dbReference type="STRING" id="290397.Adeh_0543"/>
<dbReference type="GO" id="GO:0016747">
    <property type="term" value="F:acyltransferase activity, transferring groups other than amino-acyl groups"/>
    <property type="evidence" value="ECO:0007669"/>
    <property type="project" value="InterPro"/>
</dbReference>
<keyword evidence="2" id="KW-0012">Acyltransferase</keyword>
<evidence type="ECO:0000259" key="3">
    <source>
        <dbReference type="PROSITE" id="PS51186"/>
    </source>
</evidence>
<dbReference type="Pfam" id="PF13420">
    <property type="entry name" value="Acetyltransf_4"/>
    <property type="match status" value="1"/>
</dbReference>
<dbReference type="OrthoDB" id="5459937at2"/>
<dbReference type="EMBL" id="CP000251">
    <property type="protein sequence ID" value="ABC80319.1"/>
    <property type="molecule type" value="Genomic_DNA"/>
</dbReference>
<dbReference type="PANTHER" id="PTHR43072">
    <property type="entry name" value="N-ACETYLTRANSFERASE"/>
    <property type="match status" value="1"/>
</dbReference>
<sequence>MKRIRMATLEDAGDVAEIYGAVVTGTPISFELEPPGPEEMARRMEAVLALAPWLVCEEDGRVDGYVYASRHHERAAYRWSVDVTVYVRDGRRRGGLGRALYTALLELLRAQGFHAAHAGITLPNAGSVGLHEALGFRPIGVYPRVGWKMGAWHDVGYWQLELRERTGAPGPILPVEALRRSAAWDRALAAGQALLAR</sequence>
<organism evidence="4 5">
    <name type="scientific">Anaeromyxobacter dehalogenans (strain 2CP-C)</name>
    <dbReference type="NCBI Taxonomy" id="290397"/>
    <lineage>
        <taxon>Bacteria</taxon>
        <taxon>Pseudomonadati</taxon>
        <taxon>Myxococcota</taxon>
        <taxon>Myxococcia</taxon>
        <taxon>Myxococcales</taxon>
        <taxon>Cystobacterineae</taxon>
        <taxon>Anaeromyxobacteraceae</taxon>
        <taxon>Anaeromyxobacter</taxon>
    </lineage>
</organism>
<dbReference type="HOGENOM" id="CLU_013985_4_2_7"/>
<dbReference type="RefSeq" id="WP_011419602.1">
    <property type="nucleotide sequence ID" value="NC_007760.1"/>
</dbReference>
<reference evidence="4" key="1">
    <citation type="submission" date="2006-01" db="EMBL/GenBank/DDBJ databases">
        <title>Complete sequence of Anaeromyxobacter dehalogenans 2CP-C.</title>
        <authorList>
            <consortium name="US DOE Joint Genome Institute"/>
            <person name="Copeland A."/>
            <person name="Lucas S."/>
            <person name="Lapidus A."/>
            <person name="Barry K."/>
            <person name="Detter J.C."/>
            <person name="Glavina T."/>
            <person name="Hammon N."/>
            <person name="Israni S."/>
            <person name="Pitluck S."/>
            <person name="Brettin T."/>
            <person name="Bruce D."/>
            <person name="Han C."/>
            <person name="Tapia R."/>
            <person name="Gilna P."/>
            <person name="Kiss H."/>
            <person name="Schmutz J."/>
            <person name="Larimer F."/>
            <person name="Land M."/>
            <person name="Kyrpides N."/>
            <person name="Anderson I."/>
            <person name="Sanford R.A."/>
            <person name="Ritalahti K.M."/>
            <person name="Thomas H.S."/>
            <person name="Kirby J.R."/>
            <person name="Zhulin I.B."/>
            <person name="Loeffler F.E."/>
            <person name="Richardson P."/>
        </authorList>
    </citation>
    <scope>NUCLEOTIDE SEQUENCE</scope>
    <source>
        <strain evidence="4">2CP-C</strain>
    </source>
</reference>
<dbReference type="InterPro" id="IPR016181">
    <property type="entry name" value="Acyl_CoA_acyltransferase"/>
</dbReference>
<evidence type="ECO:0000256" key="1">
    <source>
        <dbReference type="ARBA" id="ARBA00022679"/>
    </source>
</evidence>
<dbReference type="InterPro" id="IPR000182">
    <property type="entry name" value="GNAT_dom"/>
</dbReference>
<dbReference type="eggNOG" id="COG1247">
    <property type="taxonomic scope" value="Bacteria"/>
</dbReference>
<keyword evidence="1 4" id="KW-0808">Transferase</keyword>
<dbReference type="Proteomes" id="UP000001935">
    <property type="component" value="Chromosome"/>
</dbReference>
<gene>
    <name evidence="4" type="ordered locus">Adeh_0543</name>
</gene>
<accession>Q2IND8</accession>
<feature type="domain" description="N-acetyltransferase" evidence="3">
    <location>
        <begin position="2"/>
        <end position="163"/>
    </location>
</feature>
<protein>
    <submittedName>
        <fullName evidence="4">GCN5-related N-acetyltransferase</fullName>
    </submittedName>
</protein>
<dbReference type="PANTHER" id="PTHR43072:SF23">
    <property type="entry name" value="UPF0039 PROTEIN C11D3.02C"/>
    <property type="match status" value="1"/>
</dbReference>